<feature type="transmembrane region" description="Helical" evidence="1">
    <location>
        <begin position="43"/>
        <end position="64"/>
    </location>
</feature>
<proteinExistence type="predicted"/>
<keyword evidence="1" id="KW-0812">Transmembrane</keyword>
<accession>A0A7G9Y4M0</accession>
<keyword evidence="1" id="KW-1133">Transmembrane helix</keyword>
<protein>
    <submittedName>
        <fullName evidence="2">Uncharacterized protein</fullName>
    </submittedName>
</protein>
<keyword evidence="1" id="KW-0472">Membrane</keyword>
<feature type="transmembrane region" description="Helical" evidence="1">
    <location>
        <begin position="103"/>
        <end position="121"/>
    </location>
</feature>
<dbReference type="EMBL" id="MT630783">
    <property type="protein sequence ID" value="QNO42954.1"/>
    <property type="molecule type" value="Genomic_DNA"/>
</dbReference>
<reference evidence="2" key="1">
    <citation type="submission" date="2020-06" db="EMBL/GenBank/DDBJ databases">
        <title>Unique genomic features of the anaerobic methanotrophic archaea.</title>
        <authorList>
            <person name="Chadwick G.L."/>
            <person name="Skennerton C.T."/>
            <person name="Laso-Perez R."/>
            <person name="Leu A.O."/>
            <person name="Speth D.R."/>
            <person name="Yu H."/>
            <person name="Morgan-Lang C."/>
            <person name="Hatzenpichler R."/>
            <person name="Goudeau D."/>
            <person name="Malmstrom R."/>
            <person name="Brazelton W.J."/>
            <person name="Woyke T."/>
            <person name="Hallam S.J."/>
            <person name="Tyson G.W."/>
            <person name="Wegener G."/>
            <person name="Boetius A."/>
            <person name="Orphan V."/>
        </authorList>
    </citation>
    <scope>NUCLEOTIDE SEQUENCE</scope>
</reference>
<evidence type="ECO:0000256" key="1">
    <source>
        <dbReference type="SAM" id="Phobius"/>
    </source>
</evidence>
<organism evidence="2">
    <name type="scientific">Candidatus Methanogaster sp. ANME-2c ERB4</name>
    <dbReference type="NCBI Taxonomy" id="2759911"/>
    <lineage>
        <taxon>Archaea</taxon>
        <taxon>Methanobacteriati</taxon>
        <taxon>Methanobacteriota</taxon>
        <taxon>Stenosarchaea group</taxon>
        <taxon>Methanomicrobia</taxon>
        <taxon>Methanosarcinales</taxon>
        <taxon>ANME-2 cluster</taxon>
        <taxon>Candidatus Methanogasteraceae</taxon>
        <taxon>Candidatus Methanogaster</taxon>
    </lineage>
</organism>
<feature type="transmembrane region" description="Helical" evidence="1">
    <location>
        <begin position="71"/>
        <end position="91"/>
    </location>
</feature>
<dbReference type="AlphaFoldDB" id="A0A7G9Y4M0"/>
<evidence type="ECO:0000313" key="2">
    <source>
        <dbReference type="EMBL" id="QNO42954.1"/>
    </source>
</evidence>
<gene>
    <name evidence="2" type="ORF">KEEEGCAB_00002</name>
</gene>
<sequence length="123" mass="13729">MINKSNTALFIILFLSLMVVLSPAALAYEEDDIIIYPGIEAEDLVTFCSSILASALFVVTIVAYKRDKRKRLLYVSIAFFLFAVKGFLSTAEMFFPQAGWTDLIASLLDFAILLSFFVGLLKK</sequence>
<name>A0A7G9Y4M0_9EURY</name>